<dbReference type="InterPro" id="IPR034683">
    <property type="entry name" value="IspD/TarI"/>
</dbReference>
<dbReference type="InterPro" id="IPR029044">
    <property type="entry name" value="Nucleotide-diphossugar_trans"/>
</dbReference>
<dbReference type="InterPro" id="IPR001228">
    <property type="entry name" value="IspD"/>
</dbReference>
<dbReference type="PANTHER" id="PTHR32125">
    <property type="entry name" value="2-C-METHYL-D-ERYTHRITOL 4-PHOSPHATE CYTIDYLYLTRANSFERASE, CHLOROPLASTIC"/>
    <property type="match status" value="1"/>
</dbReference>
<dbReference type="UniPathway" id="UPA00056">
    <property type="reaction ID" value="UER00093"/>
</dbReference>
<dbReference type="PANTHER" id="PTHR32125:SF4">
    <property type="entry name" value="2-C-METHYL-D-ERYTHRITOL 4-PHOSPHATE CYTIDYLYLTRANSFERASE, CHLOROPLASTIC"/>
    <property type="match status" value="1"/>
</dbReference>
<dbReference type="AlphaFoldDB" id="A0A368HHZ3"/>
<dbReference type="NCBIfam" id="TIGR00453">
    <property type="entry name" value="ispD"/>
    <property type="match status" value="1"/>
</dbReference>
<keyword evidence="2 3" id="KW-0548">Nucleotidyltransferase</keyword>
<keyword evidence="1 3" id="KW-0808">Transferase</keyword>
<evidence type="ECO:0000256" key="1">
    <source>
        <dbReference type="ARBA" id="ARBA00022679"/>
    </source>
</evidence>
<sequence>MTSSPRVFVIVPAAGRGLRLGSPQPKQYLPLAGVPVLAHTLRRLDDLGARAIAVGLAAEDPYWPELRLSLTTPLLTFTGGAERALTVLNGLATLTDQAAEDDLVFVHDAARPCVRGSDLRRLYEAALDAPDGALLARPVADTVKRGGAEGITATIDRRDLWLAQTPQVFRFGRLQAALASAVAAQALVTDEASAIERMGGRPRLVAGHQDNIKITTPEDLVLAEIYLAWQKSQQEGR</sequence>
<reference evidence="4 5" key="1">
    <citation type="submission" date="2018-02" db="EMBL/GenBank/DDBJ databases">
        <title>Insights into the biology of acidophilic members of the Acidiferrobacteraceae family derived from comparative genomic analyses.</title>
        <authorList>
            <person name="Issotta F."/>
            <person name="Thyssen C."/>
            <person name="Mena C."/>
            <person name="Moya A."/>
            <person name="Bellenberg S."/>
            <person name="Sproer C."/>
            <person name="Covarrubias P.C."/>
            <person name="Sand W."/>
            <person name="Quatrini R."/>
            <person name="Vera M."/>
        </authorList>
    </citation>
    <scope>NUCLEOTIDE SEQUENCE [LARGE SCALE GENOMIC DNA]</scope>
    <source>
        <strain evidence="5">m-1</strain>
    </source>
</reference>
<dbReference type="EMBL" id="PSYR01000001">
    <property type="protein sequence ID" value="RCN59001.1"/>
    <property type="molecule type" value="Genomic_DNA"/>
</dbReference>
<keyword evidence="3" id="KW-0414">Isoprene biosynthesis</keyword>
<feature type="site" description="Transition state stabilizer" evidence="3">
    <location>
        <position position="19"/>
    </location>
</feature>
<dbReference type="GO" id="GO:0050518">
    <property type="term" value="F:2-C-methyl-D-erythritol 4-phosphate cytidylyltransferase activity"/>
    <property type="evidence" value="ECO:0007669"/>
    <property type="project" value="UniProtKB-UniRule"/>
</dbReference>
<dbReference type="CDD" id="cd02516">
    <property type="entry name" value="CDP-ME_synthetase"/>
    <property type="match status" value="1"/>
</dbReference>
<dbReference type="FunFam" id="3.90.550.10:FF:000003">
    <property type="entry name" value="2-C-methyl-D-erythritol 4-phosphate cytidylyltransferase"/>
    <property type="match status" value="1"/>
</dbReference>
<name>A0A368HHZ3_9GAMM</name>
<dbReference type="EC" id="2.7.7.60" evidence="3"/>
<comment type="pathway">
    <text evidence="3">Isoprenoid biosynthesis; isopentenyl diphosphate biosynthesis via DXP pathway; isopentenyl diphosphate from 1-deoxy-D-xylulose 5-phosphate: step 2/6.</text>
</comment>
<dbReference type="Gene3D" id="3.90.550.10">
    <property type="entry name" value="Spore Coat Polysaccharide Biosynthesis Protein SpsA, Chain A"/>
    <property type="match status" value="1"/>
</dbReference>
<dbReference type="SUPFAM" id="SSF53448">
    <property type="entry name" value="Nucleotide-diphospho-sugar transferases"/>
    <property type="match status" value="1"/>
</dbReference>
<accession>A0A368HHZ3</accession>
<comment type="caution">
    <text evidence="4">The sequence shown here is derived from an EMBL/GenBank/DDBJ whole genome shotgun (WGS) entry which is preliminary data.</text>
</comment>
<gene>
    <name evidence="3" type="primary">ispD</name>
    <name evidence="4" type="ORF">C4900_04440</name>
</gene>
<feature type="site" description="Positions MEP for the nucleophilic attack" evidence="3">
    <location>
        <position position="157"/>
    </location>
</feature>
<comment type="catalytic activity">
    <reaction evidence="3">
        <text>2-C-methyl-D-erythritol 4-phosphate + CTP + H(+) = 4-CDP-2-C-methyl-D-erythritol + diphosphate</text>
        <dbReference type="Rhea" id="RHEA:13429"/>
        <dbReference type="ChEBI" id="CHEBI:15378"/>
        <dbReference type="ChEBI" id="CHEBI:33019"/>
        <dbReference type="ChEBI" id="CHEBI:37563"/>
        <dbReference type="ChEBI" id="CHEBI:57823"/>
        <dbReference type="ChEBI" id="CHEBI:58262"/>
        <dbReference type="EC" id="2.7.7.60"/>
    </reaction>
</comment>
<evidence type="ECO:0000256" key="2">
    <source>
        <dbReference type="ARBA" id="ARBA00022695"/>
    </source>
</evidence>
<evidence type="ECO:0000313" key="5">
    <source>
        <dbReference type="Proteomes" id="UP000253250"/>
    </source>
</evidence>
<evidence type="ECO:0000313" key="4">
    <source>
        <dbReference type="EMBL" id="RCN59001.1"/>
    </source>
</evidence>
<feature type="site" description="Positions MEP for the nucleophilic attack" evidence="3">
    <location>
        <position position="213"/>
    </location>
</feature>
<comment type="function">
    <text evidence="3">Catalyzes the formation of 4-diphosphocytidyl-2-C-methyl-D-erythritol from CTP and 2-C-methyl-D-erythritol 4-phosphate (MEP).</text>
</comment>
<organism evidence="4 5">
    <name type="scientific">Acidiferrobacter thiooxydans</name>
    <dbReference type="NCBI Taxonomy" id="163359"/>
    <lineage>
        <taxon>Bacteria</taxon>
        <taxon>Pseudomonadati</taxon>
        <taxon>Pseudomonadota</taxon>
        <taxon>Gammaproteobacteria</taxon>
        <taxon>Acidiferrobacterales</taxon>
        <taxon>Acidiferrobacteraceae</taxon>
        <taxon>Acidiferrobacter</taxon>
    </lineage>
</organism>
<dbReference type="OrthoDB" id="9806837at2"/>
<dbReference type="Pfam" id="PF01128">
    <property type="entry name" value="IspD"/>
    <property type="match status" value="1"/>
</dbReference>
<keyword evidence="5" id="KW-1185">Reference proteome</keyword>
<evidence type="ECO:0000256" key="3">
    <source>
        <dbReference type="HAMAP-Rule" id="MF_00108"/>
    </source>
</evidence>
<protein>
    <recommendedName>
        <fullName evidence="3">2-C-methyl-D-erythritol 4-phosphate cytidylyltransferase</fullName>
        <ecNumber evidence="3">2.7.7.60</ecNumber>
    </recommendedName>
    <alternativeName>
        <fullName evidence="3">4-diphosphocytidyl-2C-methyl-D-erythritol synthase</fullName>
    </alternativeName>
    <alternativeName>
        <fullName evidence="3">MEP cytidylyltransferase</fullName>
        <shortName evidence="3">MCT</shortName>
    </alternativeName>
</protein>
<dbReference type="Proteomes" id="UP000253250">
    <property type="component" value="Unassembled WGS sequence"/>
</dbReference>
<dbReference type="InterPro" id="IPR050088">
    <property type="entry name" value="IspD/TarI_cytidylyltransf_bact"/>
</dbReference>
<proteinExistence type="inferred from homology"/>
<dbReference type="HAMAP" id="MF_00108">
    <property type="entry name" value="IspD"/>
    <property type="match status" value="1"/>
</dbReference>
<feature type="site" description="Transition state stabilizer" evidence="3">
    <location>
        <position position="26"/>
    </location>
</feature>
<dbReference type="RefSeq" id="WP_114282395.1">
    <property type="nucleotide sequence ID" value="NZ_PSYR01000001.1"/>
</dbReference>
<comment type="similarity">
    <text evidence="3">Belongs to the IspD/TarI cytidylyltransferase family. IspD subfamily.</text>
</comment>
<dbReference type="GO" id="GO:0019288">
    <property type="term" value="P:isopentenyl diphosphate biosynthetic process, methylerythritol 4-phosphate pathway"/>
    <property type="evidence" value="ECO:0007669"/>
    <property type="project" value="UniProtKB-UniRule"/>
</dbReference>